<keyword evidence="2" id="KW-1185">Reference proteome</keyword>
<sequence length="219" mass="25266">MQGTVFKWFIYLPFLKKFKRAQVSFSDLSELYCFHAMKYYEGNDGGEQEEIGKEFKEKESGSVIDEIVENFQCMNIAKRETNKREYSHEQNALLTPQQRSKAELANHDIPDLPRAKHGLWRQEQKSRAAKIEKQLKARRNMNSSKTGGSASCGIQSMFEKIALVITKAQKLRFKALELLVKKLLNQTEAAEFLVALSEVDKGFNNFNACNLITKIKFHY</sequence>
<name>A0ABR1ZRX7_9ROSI</name>
<accession>A0ABR1ZRX7</accession>
<reference evidence="1 2" key="1">
    <citation type="journal article" date="2024" name="G3 (Bethesda)">
        <title>Genome assembly of Hibiscus sabdariffa L. provides insights into metabolisms of medicinal natural products.</title>
        <authorList>
            <person name="Kim T."/>
        </authorList>
    </citation>
    <scope>NUCLEOTIDE SEQUENCE [LARGE SCALE GENOMIC DNA]</scope>
    <source>
        <strain evidence="1">TK-2024</strain>
        <tissue evidence="1">Old leaves</tissue>
    </source>
</reference>
<protein>
    <submittedName>
        <fullName evidence="1">Uncharacterized protein</fullName>
    </submittedName>
</protein>
<gene>
    <name evidence="1" type="ORF">V6N11_031113</name>
</gene>
<organism evidence="1 2">
    <name type="scientific">Hibiscus sabdariffa</name>
    <name type="common">roselle</name>
    <dbReference type="NCBI Taxonomy" id="183260"/>
    <lineage>
        <taxon>Eukaryota</taxon>
        <taxon>Viridiplantae</taxon>
        <taxon>Streptophyta</taxon>
        <taxon>Embryophyta</taxon>
        <taxon>Tracheophyta</taxon>
        <taxon>Spermatophyta</taxon>
        <taxon>Magnoliopsida</taxon>
        <taxon>eudicotyledons</taxon>
        <taxon>Gunneridae</taxon>
        <taxon>Pentapetalae</taxon>
        <taxon>rosids</taxon>
        <taxon>malvids</taxon>
        <taxon>Malvales</taxon>
        <taxon>Malvaceae</taxon>
        <taxon>Malvoideae</taxon>
        <taxon>Hibiscus</taxon>
    </lineage>
</organism>
<evidence type="ECO:0000313" key="2">
    <source>
        <dbReference type="Proteomes" id="UP001396334"/>
    </source>
</evidence>
<dbReference type="EMBL" id="JBBPBN010000654">
    <property type="protein sequence ID" value="KAK8483459.1"/>
    <property type="molecule type" value="Genomic_DNA"/>
</dbReference>
<dbReference type="Proteomes" id="UP001396334">
    <property type="component" value="Unassembled WGS sequence"/>
</dbReference>
<proteinExistence type="predicted"/>
<comment type="caution">
    <text evidence="1">The sequence shown here is derived from an EMBL/GenBank/DDBJ whole genome shotgun (WGS) entry which is preliminary data.</text>
</comment>
<evidence type="ECO:0000313" key="1">
    <source>
        <dbReference type="EMBL" id="KAK8483459.1"/>
    </source>
</evidence>